<dbReference type="AlphaFoldDB" id="A0A7G9FLC9"/>
<proteinExistence type="predicted"/>
<organism evidence="2 3">
    <name type="scientific">Wujia chipingensis</name>
    <dbReference type="NCBI Taxonomy" id="2763670"/>
    <lineage>
        <taxon>Bacteria</taxon>
        <taxon>Bacillati</taxon>
        <taxon>Bacillota</taxon>
        <taxon>Clostridia</taxon>
        <taxon>Lachnospirales</taxon>
        <taxon>Lachnospiraceae</taxon>
        <taxon>Wujia</taxon>
    </lineage>
</organism>
<name>A0A7G9FLC9_9FIRM</name>
<keyword evidence="3" id="KW-1185">Reference proteome</keyword>
<dbReference type="RefSeq" id="WP_021986211.1">
    <property type="nucleotide sequence ID" value="NZ_CP060632.1"/>
</dbReference>
<evidence type="ECO:0000256" key="1">
    <source>
        <dbReference type="SAM" id="MobiDB-lite"/>
    </source>
</evidence>
<reference evidence="2 3" key="1">
    <citation type="submission" date="2020-08" db="EMBL/GenBank/DDBJ databases">
        <authorList>
            <person name="Liu C."/>
            <person name="Sun Q."/>
        </authorList>
    </citation>
    <scope>NUCLEOTIDE SEQUENCE [LARGE SCALE GENOMIC DNA]</scope>
    <source>
        <strain evidence="2 3">NSJ-4</strain>
    </source>
</reference>
<accession>A0A7G9FLC9</accession>
<protein>
    <submittedName>
        <fullName evidence="2">Uncharacterized protein</fullName>
    </submittedName>
</protein>
<dbReference type="EMBL" id="CP060632">
    <property type="protein sequence ID" value="QNL99360.1"/>
    <property type="molecule type" value="Genomic_DNA"/>
</dbReference>
<feature type="region of interest" description="Disordered" evidence="1">
    <location>
        <begin position="103"/>
        <end position="173"/>
    </location>
</feature>
<feature type="compositionally biased region" description="Low complexity" evidence="1">
    <location>
        <begin position="103"/>
        <end position="121"/>
    </location>
</feature>
<evidence type="ECO:0000313" key="2">
    <source>
        <dbReference type="EMBL" id="QNL99360.1"/>
    </source>
</evidence>
<feature type="compositionally biased region" description="Pro residues" evidence="1">
    <location>
        <begin position="122"/>
        <end position="138"/>
    </location>
</feature>
<dbReference type="Proteomes" id="UP000515819">
    <property type="component" value="Chromosome"/>
</dbReference>
<dbReference type="KEGG" id="wcp:H9Q76_11675"/>
<gene>
    <name evidence="2" type="ORF">H9Q76_11675</name>
</gene>
<sequence length="173" mass="19555">MLHNHPLDQLIHDDSLFFLEAMIPFVDYAYKKPLILLIKYQEIRALMQCFDHPDYVASCGFDCHPESSEEMMECMCRFLPGDFAGNIKNMQQMLKMMQVMQAMNDSGSQGSPPNNNCGNPCDFPPQPGCGAPPPPPDYAPRQDIGRNPDHNCNNQSGRHKDLYSSVMDILNSQ</sequence>
<evidence type="ECO:0000313" key="3">
    <source>
        <dbReference type="Proteomes" id="UP000515819"/>
    </source>
</evidence>